<comment type="caution">
    <text evidence="3">The sequence shown here is derived from an EMBL/GenBank/DDBJ whole genome shotgun (WGS) entry which is preliminary data.</text>
</comment>
<dbReference type="OrthoDB" id="9803476at2"/>
<dbReference type="SUPFAM" id="SSF55961">
    <property type="entry name" value="Bet v1-like"/>
    <property type="match status" value="1"/>
</dbReference>
<dbReference type="Proteomes" id="UP000287547">
    <property type="component" value="Unassembled WGS sequence"/>
</dbReference>
<proteinExistence type="inferred from homology"/>
<dbReference type="InterPro" id="IPR013538">
    <property type="entry name" value="ASHA1/2-like_C"/>
</dbReference>
<name>A0A428ZEJ2_KIBAR</name>
<protein>
    <submittedName>
        <fullName evidence="3">Activator of HSP90 ATPase</fullName>
    </submittedName>
</protein>
<evidence type="ECO:0000259" key="2">
    <source>
        <dbReference type="Pfam" id="PF08327"/>
    </source>
</evidence>
<dbReference type="CDD" id="cd08898">
    <property type="entry name" value="SRPBCC_CalC_Aha1-like_5"/>
    <property type="match status" value="1"/>
</dbReference>
<dbReference type="AlphaFoldDB" id="A0A428ZEJ2"/>
<dbReference type="Gene3D" id="3.30.530.20">
    <property type="match status" value="1"/>
</dbReference>
<comment type="similarity">
    <text evidence="1">Belongs to the AHA1 family.</text>
</comment>
<dbReference type="Pfam" id="PF08327">
    <property type="entry name" value="AHSA1"/>
    <property type="match status" value="1"/>
</dbReference>
<evidence type="ECO:0000313" key="3">
    <source>
        <dbReference type="EMBL" id="RSM86497.1"/>
    </source>
</evidence>
<dbReference type="InterPro" id="IPR023393">
    <property type="entry name" value="START-like_dom_sf"/>
</dbReference>
<dbReference type="EMBL" id="QHKI01000008">
    <property type="protein sequence ID" value="RSM86497.1"/>
    <property type="molecule type" value="Genomic_DNA"/>
</dbReference>
<sequence>MVSDTIQRDITIAAPIEKVWAALTEEKHVKEWFGDEAEVDLRPGGAIVFGWAAHGRFHGTVETVEPPRRFSYWWARPADTDPAPGNQTLVEFTLSEDGDGTRLRVIESGFTTLSGDQELAVKDNTEGWHLELDELRAYVEA</sequence>
<gene>
    <name evidence="3" type="ORF">DMH04_12595</name>
</gene>
<accession>A0A428ZEJ2</accession>
<reference evidence="3 4" key="1">
    <citation type="submission" date="2018-05" db="EMBL/GenBank/DDBJ databases">
        <title>Evolution of GPA BGCs.</title>
        <authorList>
            <person name="Waglechner N."/>
            <person name="Wright G.D."/>
        </authorList>
    </citation>
    <scope>NUCLEOTIDE SEQUENCE [LARGE SCALE GENOMIC DNA]</scope>
    <source>
        <strain evidence="3 4">A82846</strain>
    </source>
</reference>
<dbReference type="RefSeq" id="WP_037270296.1">
    <property type="nucleotide sequence ID" value="NZ_QHKI01000008.1"/>
</dbReference>
<organism evidence="3 4">
    <name type="scientific">Kibdelosporangium aridum</name>
    <dbReference type="NCBI Taxonomy" id="2030"/>
    <lineage>
        <taxon>Bacteria</taxon>
        <taxon>Bacillati</taxon>
        <taxon>Actinomycetota</taxon>
        <taxon>Actinomycetes</taxon>
        <taxon>Pseudonocardiales</taxon>
        <taxon>Pseudonocardiaceae</taxon>
        <taxon>Kibdelosporangium</taxon>
    </lineage>
</organism>
<evidence type="ECO:0000313" key="4">
    <source>
        <dbReference type="Proteomes" id="UP000287547"/>
    </source>
</evidence>
<feature type="domain" description="Activator of Hsp90 ATPase homologue 1/2-like C-terminal" evidence="2">
    <location>
        <begin position="13"/>
        <end position="140"/>
    </location>
</feature>
<evidence type="ECO:0000256" key="1">
    <source>
        <dbReference type="ARBA" id="ARBA00006817"/>
    </source>
</evidence>